<dbReference type="PANTHER" id="PTHR10707">
    <property type="entry name" value="CYTOCHROME C OXIDASE SUBUNIT IV"/>
    <property type="match status" value="1"/>
</dbReference>
<sequence>MAGRTLLMSLVRRNLVNGVRSYSNDAPPINVKYGNREVVGFGLNGEASYLDLEDFPYPAIRYKEITPDIQALKEKEKGDWKKLSTNEKKELYRASFCQTFAEIDAPTGEWKSITGCAAFGIGIALWIFILLKTYVYPPLPHTFSREWQLATYDRLVKLDANPIWGDWKRKEK</sequence>
<evidence type="ECO:0000256" key="9">
    <source>
        <dbReference type="ARBA" id="ARBA00023136"/>
    </source>
</evidence>
<keyword evidence="8 10" id="KW-0496">Mitochondrion</keyword>
<keyword evidence="4 10" id="KW-0999">Mitochondrion inner membrane</keyword>
<evidence type="ECO:0000256" key="3">
    <source>
        <dbReference type="ARBA" id="ARBA00022692"/>
    </source>
</evidence>
<dbReference type="GO" id="GO:0045277">
    <property type="term" value="C:respiratory chain complex IV"/>
    <property type="evidence" value="ECO:0007669"/>
    <property type="project" value="InterPro"/>
</dbReference>
<comment type="similarity">
    <text evidence="2 10">Belongs to the cytochrome c oxidase IV family.</text>
</comment>
<keyword evidence="9" id="KW-0472">Membrane</keyword>
<dbReference type="UniPathway" id="UPA00705"/>
<organism evidence="11 12">
    <name type="scientific">Aphidius gifuensis</name>
    <name type="common">Parasitoid wasp</name>
    <dbReference type="NCBI Taxonomy" id="684658"/>
    <lineage>
        <taxon>Eukaryota</taxon>
        <taxon>Metazoa</taxon>
        <taxon>Ecdysozoa</taxon>
        <taxon>Arthropoda</taxon>
        <taxon>Hexapoda</taxon>
        <taxon>Insecta</taxon>
        <taxon>Pterygota</taxon>
        <taxon>Neoptera</taxon>
        <taxon>Endopterygota</taxon>
        <taxon>Hymenoptera</taxon>
        <taxon>Apocrita</taxon>
        <taxon>Ichneumonoidea</taxon>
        <taxon>Braconidae</taxon>
        <taxon>Aphidiinae</taxon>
        <taxon>Aphidius</taxon>
    </lineage>
</organism>
<protein>
    <recommendedName>
        <fullName evidence="10">Cytochrome c oxidase subunit 4</fullName>
    </recommendedName>
</protein>
<dbReference type="GO" id="GO:0016491">
    <property type="term" value="F:oxidoreductase activity"/>
    <property type="evidence" value="ECO:0007669"/>
    <property type="project" value="UniProtKB-KW"/>
</dbReference>
<dbReference type="Proteomes" id="UP000639338">
    <property type="component" value="Unassembled WGS sequence"/>
</dbReference>
<dbReference type="PANTHER" id="PTHR10707:SF10">
    <property type="entry name" value="CYTOCHROME C OXIDASE SUBUNIT 4"/>
    <property type="match status" value="1"/>
</dbReference>
<comment type="subunit">
    <text evidence="10">Component of the cytochrome c oxidase (complex IV, CIV), a multisubunit enzyme composed of 14 subunits.</text>
</comment>
<keyword evidence="12" id="KW-1185">Reference proteome</keyword>
<evidence type="ECO:0000256" key="5">
    <source>
        <dbReference type="ARBA" id="ARBA00022946"/>
    </source>
</evidence>
<evidence type="ECO:0000256" key="4">
    <source>
        <dbReference type="ARBA" id="ARBA00022792"/>
    </source>
</evidence>
<dbReference type="AlphaFoldDB" id="A0A834XKM8"/>
<comment type="subcellular location">
    <subcellularLocation>
        <location evidence="1 10">Mitochondrion inner membrane</location>
        <topology evidence="1 10">Single-pass membrane protein</topology>
    </subcellularLocation>
</comment>
<dbReference type="PRINTS" id="PR01873">
    <property type="entry name" value="CYTCOXIDASE4"/>
</dbReference>
<dbReference type="InterPro" id="IPR004203">
    <property type="entry name" value="Cyt_c_oxidase_su4_fam"/>
</dbReference>
<evidence type="ECO:0000313" key="12">
    <source>
        <dbReference type="Proteomes" id="UP000639338"/>
    </source>
</evidence>
<accession>A0A834XKM8</accession>
<evidence type="ECO:0000256" key="2">
    <source>
        <dbReference type="ARBA" id="ARBA00008135"/>
    </source>
</evidence>
<dbReference type="GO" id="GO:0005743">
    <property type="term" value="C:mitochondrial inner membrane"/>
    <property type="evidence" value="ECO:0007669"/>
    <property type="project" value="UniProtKB-SubCell"/>
</dbReference>
<dbReference type="CDD" id="cd00922">
    <property type="entry name" value="Cyt_c_Oxidase_IV"/>
    <property type="match status" value="1"/>
</dbReference>
<dbReference type="InterPro" id="IPR013288">
    <property type="entry name" value="Cyt_c_oxidase_su4"/>
</dbReference>
<name>A0A834XKM8_APHGI</name>
<keyword evidence="3" id="KW-0812">Transmembrane</keyword>
<dbReference type="GO" id="GO:0006123">
    <property type="term" value="P:mitochondrial electron transport, cytochrome c to oxygen"/>
    <property type="evidence" value="ECO:0007669"/>
    <property type="project" value="InterPro"/>
</dbReference>
<dbReference type="Gene3D" id="1.10.442.10">
    <property type="entry name" value="Cytochrome c oxidase subunit IV"/>
    <property type="match status" value="1"/>
</dbReference>
<evidence type="ECO:0000256" key="7">
    <source>
        <dbReference type="ARBA" id="ARBA00023002"/>
    </source>
</evidence>
<evidence type="ECO:0000256" key="6">
    <source>
        <dbReference type="ARBA" id="ARBA00022989"/>
    </source>
</evidence>
<evidence type="ECO:0000256" key="1">
    <source>
        <dbReference type="ARBA" id="ARBA00004434"/>
    </source>
</evidence>
<keyword evidence="5" id="KW-0809">Transit peptide</keyword>
<keyword evidence="6" id="KW-1133">Transmembrane helix</keyword>
<dbReference type="OrthoDB" id="186013at2759"/>
<comment type="pathway">
    <text evidence="10">Energy metabolism; oxidative phosphorylation.</text>
</comment>
<evidence type="ECO:0000256" key="10">
    <source>
        <dbReference type="RuleBase" id="RU367145"/>
    </source>
</evidence>
<dbReference type="EMBL" id="JACMRX010000005">
    <property type="protein sequence ID" value="KAF7988948.1"/>
    <property type="molecule type" value="Genomic_DNA"/>
</dbReference>
<keyword evidence="7" id="KW-0560">Oxidoreductase</keyword>
<dbReference type="InterPro" id="IPR036639">
    <property type="entry name" value="Cyt_c_oxidase_su4_sf"/>
</dbReference>
<comment type="function">
    <text evidence="10">Component of the cytochrome c oxidase, the last enzyme in the mitochondrial electron transport chain which drives oxidative phosphorylation.</text>
</comment>
<comment type="caution">
    <text evidence="11">The sequence shown here is derived from an EMBL/GenBank/DDBJ whole genome shotgun (WGS) entry which is preliminary data.</text>
</comment>
<evidence type="ECO:0000313" key="11">
    <source>
        <dbReference type="EMBL" id="KAF7988948.1"/>
    </source>
</evidence>
<reference evidence="11 12" key="1">
    <citation type="submission" date="2020-08" db="EMBL/GenBank/DDBJ databases">
        <title>Aphidius gifuensis genome sequencing and assembly.</title>
        <authorList>
            <person name="Du Z."/>
        </authorList>
    </citation>
    <scope>NUCLEOTIDE SEQUENCE [LARGE SCALE GENOMIC DNA]</scope>
    <source>
        <strain evidence="11">YNYX2018</strain>
        <tissue evidence="11">Adults</tissue>
    </source>
</reference>
<gene>
    <name evidence="11" type="ORF">HCN44_007258</name>
</gene>
<dbReference type="FunFam" id="1.10.442.10:FF:000001">
    <property type="entry name" value="Cytochrome c oxidase subunit 4 isoform 1"/>
    <property type="match status" value="1"/>
</dbReference>
<dbReference type="SUPFAM" id="SSF81406">
    <property type="entry name" value="Mitochondrial cytochrome c oxidase subunit IV"/>
    <property type="match status" value="1"/>
</dbReference>
<proteinExistence type="inferred from homology"/>
<evidence type="ECO:0000256" key="8">
    <source>
        <dbReference type="ARBA" id="ARBA00023128"/>
    </source>
</evidence>
<dbReference type="Pfam" id="PF02936">
    <property type="entry name" value="COX4"/>
    <property type="match status" value="1"/>
</dbReference>